<evidence type="ECO:0000313" key="1">
    <source>
        <dbReference type="EMBL" id="PCD21951.1"/>
    </source>
</evidence>
<proteinExistence type="predicted"/>
<accession>A0A2H3FR75</accession>
<name>A0A2H3FR75_FUSOX</name>
<comment type="caution">
    <text evidence="1">The sequence shown here is derived from an EMBL/GenBank/DDBJ whole genome shotgun (WGS) entry which is preliminary data.</text>
</comment>
<dbReference type="AlphaFoldDB" id="A0A2H3FR75"/>
<dbReference type="Proteomes" id="UP000219602">
    <property type="component" value="Chromosome RC"/>
</dbReference>
<evidence type="ECO:0000313" key="2">
    <source>
        <dbReference type="Proteomes" id="UP000219602"/>
    </source>
</evidence>
<reference evidence="1 2" key="2">
    <citation type="journal article" date="2017" name="Sci. Rep.">
        <title>A mobile pathogenicity chromosome in Fusarium oxysporum for infection of multiple cucurbit species.</title>
        <authorList>
            <person name="van Dam P."/>
            <person name="Fokkens L."/>
            <person name="Ayukawa Y."/>
            <person name="van der Gragt M."/>
            <person name="Ter Horst A."/>
            <person name="Brankovics B."/>
            <person name="Houterman P.M."/>
            <person name="Arie T."/>
            <person name="Rep M."/>
        </authorList>
    </citation>
    <scope>NUCLEOTIDE SEQUENCE [LARGE SCALE GENOMIC DNA]</scope>
    <source>
        <strain evidence="1 2">Forc016</strain>
    </source>
</reference>
<dbReference type="EMBL" id="MABQ02000012">
    <property type="protein sequence ID" value="PCD21951.1"/>
    <property type="molecule type" value="Genomic_DNA"/>
</dbReference>
<reference evidence="1 2" key="1">
    <citation type="journal article" date="2016" name="Environ. Microbiol.">
        <title>Effector profiles distinguish formae speciales of Fusarium oxysporum.</title>
        <authorList>
            <person name="van Dam P."/>
            <person name="Fokkens L."/>
            <person name="Schmidt S.M."/>
            <person name="Linmans J.H."/>
            <person name="Kistler H.C."/>
            <person name="Ma L.J."/>
            <person name="Rep M."/>
        </authorList>
    </citation>
    <scope>NUCLEOTIDE SEQUENCE [LARGE SCALE GENOMIC DNA]</scope>
    <source>
        <strain evidence="1 2">Forc016</strain>
    </source>
</reference>
<sequence>MLLTERSVALPEHFRHLRPPRTVDNDQDVVDLMADDITDLTAHTDLADRGQLVQASIWLLSVATQQAASFSYHPRHACHMSL</sequence>
<organism evidence="1 2">
    <name type="scientific">Fusarium oxysporum f. sp. radicis-cucumerinum</name>
    <dbReference type="NCBI Taxonomy" id="327505"/>
    <lineage>
        <taxon>Eukaryota</taxon>
        <taxon>Fungi</taxon>
        <taxon>Dikarya</taxon>
        <taxon>Ascomycota</taxon>
        <taxon>Pezizomycotina</taxon>
        <taxon>Sordariomycetes</taxon>
        <taxon>Hypocreomycetidae</taxon>
        <taxon>Hypocreales</taxon>
        <taxon>Nectriaceae</taxon>
        <taxon>Fusarium</taxon>
        <taxon>Fusarium oxysporum species complex</taxon>
    </lineage>
</organism>
<gene>
    <name evidence="1" type="ORF">AU210_015754</name>
</gene>
<protein>
    <submittedName>
        <fullName evidence="1">Uncharacterized protein</fullName>
    </submittedName>
</protein>